<evidence type="ECO:0000313" key="2">
    <source>
        <dbReference type="EMBL" id="KUK97737.1"/>
    </source>
</evidence>
<reference evidence="3 4" key="2">
    <citation type="journal article" date="2015" name="MBio">
        <title>Genome-Resolved Metagenomic Analysis Reveals Roles for Candidate Phyla and Other Microbial Community Members in Biogeochemical Transformations in Oil Reservoirs.</title>
        <authorList>
            <person name="Hu P."/>
            <person name="Tom L."/>
            <person name="Singh A."/>
            <person name="Thomas B.C."/>
            <person name="Baker B.J."/>
            <person name="Piceno Y.M."/>
            <person name="Andersen G.L."/>
            <person name="Banfield J.F."/>
        </authorList>
    </citation>
    <scope>NUCLEOTIDE SEQUENCE [LARGE SCALE GENOMIC DNA]</scope>
    <source>
        <strain evidence="1">57_489</strain>
    </source>
</reference>
<dbReference type="AlphaFoldDB" id="A0A117MD99"/>
<evidence type="ECO:0000313" key="3">
    <source>
        <dbReference type="Proteomes" id="UP000053961"/>
    </source>
</evidence>
<dbReference type="EMBL" id="LGFT01000004">
    <property type="protein sequence ID" value="KUK45343.1"/>
    <property type="molecule type" value="Genomic_DNA"/>
</dbReference>
<name>A0A117MD99_9EURY</name>
<dbReference type="EMBL" id="LGHB01000001">
    <property type="protein sequence ID" value="KUK97737.1"/>
    <property type="molecule type" value="Genomic_DNA"/>
</dbReference>
<comment type="caution">
    <text evidence="2">The sequence shown here is derived from an EMBL/GenBank/DDBJ whole genome shotgun (WGS) entry which is preliminary data.</text>
</comment>
<sequence length="329" mass="37387">MTPRFEEEISLIKKVIVDFGEGRRSNLAIISDPFYGESELMDRVEGMIEDVCIRINAQSLIQSLEILKDSPGKIVIVEEAHRLYRRTIGGFDAMNRFLNMLLFSDRLFITTWNSASWRYLDEVLGLGRHFPQKVSLSKMKTDEIREMLLSGYEEGELTFLEGERGDEEKRKILKWAGRKKALMGHSLEIPYPMVDVGSIRSHLDRSEKKSPDEVFFEKLARISDGNPGVAELLWKEALDYPEVRNALKDPPSIDLSREESFALSIVLSMGSAKLAYLSDVLEPLGISAQNIANLLEERGLVSIDGEVASMRAEALKSALEHLRRLRLVW</sequence>
<protein>
    <submittedName>
        <fullName evidence="2">Uncharacterized protein</fullName>
    </submittedName>
</protein>
<dbReference type="PATRIC" id="fig|301375.6.peg.1162"/>
<proteinExistence type="predicted"/>
<organism evidence="2 3">
    <name type="scientific">Methanothrix harundinacea</name>
    <dbReference type="NCBI Taxonomy" id="301375"/>
    <lineage>
        <taxon>Archaea</taxon>
        <taxon>Methanobacteriati</taxon>
        <taxon>Methanobacteriota</taxon>
        <taxon>Stenosarchaea group</taxon>
        <taxon>Methanomicrobia</taxon>
        <taxon>Methanotrichales</taxon>
        <taxon>Methanotrichaceae</taxon>
        <taxon>Methanothrix</taxon>
    </lineage>
</organism>
<dbReference type="Proteomes" id="UP000053961">
    <property type="component" value="Unassembled WGS sequence"/>
</dbReference>
<dbReference type="Proteomes" id="UP000057043">
    <property type="component" value="Unassembled WGS sequence"/>
</dbReference>
<accession>A0A117MD99</accession>
<dbReference type="SUPFAM" id="SSF52540">
    <property type="entry name" value="P-loop containing nucleoside triphosphate hydrolases"/>
    <property type="match status" value="1"/>
</dbReference>
<gene>
    <name evidence="1" type="ORF">XD72_0246</name>
    <name evidence="2" type="ORF">XE07_0151</name>
</gene>
<reference evidence="2" key="1">
    <citation type="journal article" date="2015" name="MBio">
        <title>Genome-resolved metagenomic analysis reveals roles for candidate phyla and other microbial community members in biogeochemical transformations in oil reservoirs.</title>
        <authorList>
            <person name="Hu P."/>
            <person name="Tom L."/>
            <person name="Singh A."/>
            <person name="Thomas B.C."/>
            <person name="Baker B.J."/>
            <person name="Piceno Y.M."/>
            <person name="Andersen G.L."/>
            <person name="Banfield J.F."/>
        </authorList>
    </citation>
    <scope>NUCLEOTIDE SEQUENCE [LARGE SCALE GENOMIC DNA]</scope>
    <source>
        <strain evidence="2">56_747</strain>
    </source>
</reference>
<evidence type="ECO:0000313" key="1">
    <source>
        <dbReference type="EMBL" id="KUK45343.1"/>
    </source>
</evidence>
<dbReference type="InterPro" id="IPR027417">
    <property type="entry name" value="P-loop_NTPase"/>
</dbReference>
<evidence type="ECO:0000313" key="4">
    <source>
        <dbReference type="Proteomes" id="UP000057043"/>
    </source>
</evidence>